<protein>
    <recommendedName>
        <fullName evidence="3">GH18 domain-containing protein</fullName>
    </recommendedName>
</protein>
<keyword evidence="2" id="KW-0732">Signal</keyword>
<evidence type="ECO:0000256" key="2">
    <source>
        <dbReference type="SAM" id="SignalP"/>
    </source>
</evidence>
<dbReference type="EMBL" id="CP019454">
    <property type="protein sequence ID" value="AUW95081.1"/>
    <property type="molecule type" value="Genomic_DNA"/>
</dbReference>
<feature type="region of interest" description="Disordered" evidence="1">
    <location>
        <begin position="526"/>
        <end position="554"/>
    </location>
</feature>
<dbReference type="SUPFAM" id="SSF50985">
    <property type="entry name" value="RCC1/BLIP-II"/>
    <property type="match status" value="1"/>
</dbReference>
<feature type="region of interest" description="Disordered" evidence="1">
    <location>
        <begin position="1"/>
        <end position="20"/>
    </location>
</feature>
<evidence type="ECO:0000313" key="4">
    <source>
        <dbReference type="EMBL" id="AUW95081.1"/>
    </source>
</evidence>
<dbReference type="InterPro" id="IPR013783">
    <property type="entry name" value="Ig-like_fold"/>
</dbReference>
<feature type="domain" description="GH18" evidence="3">
    <location>
        <begin position="653"/>
        <end position="1082"/>
    </location>
</feature>
<feature type="signal peptide" evidence="2">
    <location>
        <begin position="1"/>
        <end position="44"/>
    </location>
</feature>
<proteinExistence type="predicted"/>
<dbReference type="Pfam" id="PF00704">
    <property type="entry name" value="Glyco_hydro_18"/>
    <property type="match status" value="1"/>
</dbReference>
<organism evidence="4 5">
    <name type="scientific">Sulfobacillus thermotolerans</name>
    <dbReference type="NCBI Taxonomy" id="338644"/>
    <lineage>
        <taxon>Bacteria</taxon>
        <taxon>Bacillati</taxon>
        <taxon>Bacillota</taxon>
        <taxon>Clostridia</taxon>
        <taxon>Eubacteriales</taxon>
        <taxon>Clostridiales Family XVII. Incertae Sedis</taxon>
        <taxon>Sulfobacillus</taxon>
    </lineage>
</organism>
<dbReference type="PANTHER" id="PTHR46066">
    <property type="entry name" value="CHITINASE DOMAIN-CONTAINING PROTEIN 1 FAMILY MEMBER"/>
    <property type="match status" value="1"/>
</dbReference>
<dbReference type="InterPro" id="IPR009091">
    <property type="entry name" value="RCC1/BLIP-II"/>
</dbReference>
<dbReference type="InterPro" id="IPR014756">
    <property type="entry name" value="Ig_E-set"/>
</dbReference>
<name>A0ABN5H2Y2_9FIRM</name>
<dbReference type="InterPro" id="IPR011583">
    <property type="entry name" value="Chitinase_II/V-like_cat"/>
</dbReference>
<gene>
    <name evidence="4" type="ORF">BXT84_14900</name>
</gene>
<dbReference type="SUPFAM" id="SSF51445">
    <property type="entry name" value="(Trans)glycosidases"/>
    <property type="match status" value="1"/>
</dbReference>
<evidence type="ECO:0000259" key="3">
    <source>
        <dbReference type="PROSITE" id="PS51910"/>
    </source>
</evidence>
<dbReference type="Proteomes" id="UP000325292">
    <property type="component" value="Chromosome"/>
</dbReference>
<dbReference type="Gene3D" id="2.60.40.10">
    <property type="entry name" value="Immunoglobulins"/>
    <property type="match status" value="1"/>
</dbReference>
<feature type="chain" id="PRO_5045512851" description="GH18 domain-containing protein" evidence="2">
    <location>
        <begin position="45"/>
        <end position="1086"/>
    </location>
</feature>
<dbReference type="InterPro" id="IPR002909">
    <property type="entry name" value="IPT_dom"/>
</dbReference>
<dbReference type="SUPFAM" id="SSF47090">
    <property type="entry name" value="PGBD-like"/>
    <property type="match status" value="1"/>
</dbReference>
<dbReference type="InterPro" id="IPR002477">
    <property type="entry name" value="Peptidoglycan-bd-like"/>
</dbReference>
<dbReference type="SMART" id="SM00636">
    <property type="entry name" value="Glyco_18"/>
    <property type="match status" value="1"/>
</dbReference>
<dbReference type="InterPro" id="IPR017853">
    <property type="entry name" value="GH"/>
</dbReference>
<reference evidence="4 5" key="1">
    <citation type="journal article" date="2019" name="Sci. Rep.">
        <title>Sulfobacillus thermotolerans: new insights into resistance and metabolic capacities of acidophilic chemolithotrophs.</title>
        <authorList>
            <person name="Panyushkina A.E."/>
            <person name="Babenko V.V."/>
            <person name="Nikitina A.S."/>
            <person name="Selezneva O.V."/>
            <person name="Tsaplina I.A."/>
            <person name="Letarova M.A."/>
            <person name="Kostryukova E.S."/>
            <person name="Letarov A.V."/>
        </authorList>
    </citation>
    <scope>NUCLEOTIDE SEQUENCE [LARGE SCALE GENOMIC DNA]</scope>
    <source>
        <strain evidence="4 5">Kr1</strain>
    </source>
</reference>
<feature type="compositionally biased region" description="Low complexity" evidence="1">
    <location>
        <begin position="530"/>
        <end position="552"/>
    </location>
</feature>
<evidence type="ECO:0000256" key="1">
    <source>
        <dbReference type="SAM" id="MobiDB-lite"/>
    </source>
</evidence>
<dbReference type="SUPFAM" id="SSF81296">
    <property type="entry name" value="E set domains"/>
    <property type="match status" value="1"/>
</dbReference>
<dbReference type="Pfam" id="PF01471">
    <property type="entry name" value="PG_binding_1"/>
    <property type="match status" value="1"/>
</dbReference>
<evidence type="ECO:0000313" key="5">
    <source>
        <dbReference type="Proteomes" id="UP000325292"/>
    </source>
</evidence>
<keyword evidence="5" id="KW-1185">Reference proteome</keyword>
<dbReference type="InterPro" id="IPR001223">
    <property type="entry name" value="Glyco_hydro18_cat"/>
</dbReference>
<dbReference type="PANTHER" id="PTHR46066:SF2">
    <property type="entry name" value="CHITINASE DOMAIN-CONTAINING PROTEIN 1"/>
    <property type="match status" value="1"/>
</dbReference>
<dbReference type="PROSITE" id="PS51910">
    <property type="entry name" value="GH18_2"/>
    <property type="match status" value="1"/>
</dbReference>
<dbReference type="InterPro" id="IPR036365">
    <property type="entry name" value="PGBD-like_sf"/>
</dbReference>
<sequence>MRQTRARRHRHSQFLHRRPRNRTANPALALISSALLFASLPAAAYAQSAVVLSSYTLNAGDTTMTLTGQDFGSTAATVTIDNQPAPVTSWTPSSITVSIPADAGPGPIQVTTAQGIVSNDLTFAGVSRGSYALSSNGTVTPSGNVPFYGDLPSIGVSSASPAVQLIPTANYQGYWILTQNGQVYAFGNATPFTSNIPATSPAISMAATPSGQGAFVLTQNGTVYALGNAQTYGNATGSSPVSIASTPNGLGYWVVSASGVVQSFGDAQNFGSLPQTAQPQSTSVSYPNGTLLRQNGTSPVWVVENGTLHHIPNPTILLGMGLSWSQVQVVSSLSGLSVGAPLVTPYTSGTLLQQNGQSAIYLVMNGILRHIASASVFTQMGLSWSSVVHVNEISPNWPIGPALTVPVAYYPSGTLLKAQNNPAVYMVNNGTLEHIMSGSVLSAMGYQWSDITVLPTLPNLPIGQDLTTPMRAFPTGTLVRQANEAAVYLVQNGTLRHIVNPQALYALGFTFAQVVVVPTLEGLPTGSPLDSTSDPTQAPSTAPAASTNDPPTVVGFTPTSNGQGYWILQSNGVVTTFGNAQNFGEPPAGTQATQLVVSVDQQGYDVITADGQVLTFGDGPALSVPSSPVSVIDSPMPANVPAAPSVAPSGFLSMGYGFFVDNFPNGVNNSSYEDLLQHGNSLSAINPAWFNLAQNADGSWQITSWSTTGPYAAPDINGLNNIQVVTAQAQQEGVMVLPSIGSYYNPANGPITTAADDANLVQQIVSLVTQDGFNGITIDFENNGYGGLGVSGASTQYTTFIQQLGTALHAVNKLLMVAVYPSSYPNTLYNYQAIAPYVNYINMMTYPEDNSSTFPGPTAGFPWVESLVQSAIADGVNPQQIILGLAPYGHEWTATNQGVTGVGAVSNRAVQSLLQQQGISPLWDPTQDEIVFTAGPLAQLPPAGYSIADDNQSLPQVANLQNLLNFVLLKYAIDNNQTPRALLPTDGYYGPLTTAAVTAFQQDFNVQGATAGVYDTATAQALQQLITQWNIGQDIYWDETSQSIADRVQLALQNNLGGVAAWRLPFETPGYWTAIGQLTPVAHLQP</sequence>
<dbReference type="Pfam" id="PF01833">
    <property type="entry name" value="TIG"/>
    <property type="match status" value="1"/>
</dbReference>
<accession>A0ABN5H2Y2</accession>
<dbReference type="Gene3D" id="3.20.20.80">
    <property type="entry name" value="Glycosidases"/>
    <property type="match status" value="1"/>
</dbReference>
<dbReference type="Gene3D" id="1.10.101.10">
    <property type="entry name" value="PGBD-like superfamily/PGBD"/>
    <property type="match status" value="1"/>
</dbReference>
<dbReference type="InterPro" id="IPR036366">
    <property type="entry name" value="PGBDSf"/>
</dbReference>